<protein>
    <recommendedName>
        <fullName evidence="3">N-acetyltransferase domain-containing protein</fullName>
    </recommendedName>
</protein>
<evidence type="ECO:0000313" key="2">
    <source>
        <dbReference type="Proteomes" id="UP000215335"/>
    </source>
</evidence>
<dbReference type="EMBL" id="NNAY01004770">
    <property type="protein sequence ID" value="OXU17436.1"/>
    <property type="molecule type" value="Genomic_DNA"/>
</dbReference>
<keyword evidence="2" id="KW-1185">Reference proteome</keyword>
<dbReference type="AlphaFoldDB" id="A0A232EGG3"/>
<sequence length="274" mass="31883">FNIKIVQTLPLSISSRQNKMKILENAEDWKQQDELLKVWQHHGVEEQMNDGTTKRVRIVIQQIPGNRYDEVIQHMLKFFLAEADICVSWKLKECKDAIEDYRILWKYCLNANMSVGAFKLGSDDSLLELIAVNILYVSTHEVNKDLENIVSNFKCLTMKKIYKLKHDIWKIVDINKIYGIDRYISSSGLSVSPPFRGQKLGFRLIEARNNIGRKYGIKFTSSMFSGLQSQIQAQRAGFETIYMLNVEEKLENDSKAQFQEKKDTTTKIMIKQLF</sequence>
<dbReference type="OrthoDB" id="8113373at2759"/>
<organism evidence="1 2">
    <name type="scientific">Trichomalopsis sarcophagae</name>
    <dbReference type="NCBI Taxonomy" id="543379"/>
    <lineage>
        <taxon>Eukaryota</taxon>
        <taxon>Metazoa</taxon>
        <taxon>Ecdysozoa</taxon>
        <taxon>Arthropoda</taxon>
        <taxon>Hexapoda</taxon>
        <taxon>Insecta</taxon>
        <taxon>Pterygota</taxon>
        <taxon>Neoptera</taxon>
        <taxon>Endopterygota</taxon>
        <taxon>Hymenoptera</taxon>
        <taxon>Apocrita</taxon>
        <taxon>Proctotrupomorpha</taxon>
        <taxon>Chalcidoidea</taxon>
        <taxon>Pteromalidae</taxon>
        <taxon>Pteromalinae</taxon>
        <taxon>Trichomalopsis</taxon>
    </lineage>
</organism>
<name>A0A232EGG3_9HYME</name>
<accession>A0A232EGG3</accession>
<proteinExistence type="predicted"/>
<reference evidence="1 2" key="1">
    <citation type="journal article" date="2017" name="Curr. Biol.">
        <title>The Evolution of Venom by Co-option of Single-Copy Genes.</title>
        <authorList>
            <person name="Martinson E.O."/>
            <person name="Mrinalini"/>
            <person name="Kelkar Y.D."/>
            <person name="Chang C.H."/>
            <person name="Werren J.H."/>
        </authorList>
    </citation>
    <scope>NUCLEOTIDE SEQUENCE [LARGE SCALE GENOMIC DNA]</scope>
    <source>
        <strain evidence="1 2">Alberta</strain>
        <tissue evidence="1">Whole body</tissue>
    </source>
</reference>
<gene>
    <name evidence="1" type="ORF">TSAR_006071</name>
</gene>
<dbReference type="Gene3D" id="3.40.630.30">
    <property type="match status" value="1"/>
</dbReference>
<dbReference type="Proteomes" id="UP000215335">
    <property type="component" value="Unassembled WGS sequence"/>
</dbReference>
<comment type="caution">
    <text evidence="1">The sequence shown here is derived from an EMBL/GenBank/DDBJ whole genome shotgun (WGS) entry which is preliminary data.</text>
</comment>
<feature type="non-terminal residue" evidence="1">
    <location>
        <position position="1"/>
    </location>
</feature>
<evidence type="ECO:0000313" key="1">
    <source>
        <dbReference type="EMBL" id="OXU17436.1"/>
    </source>
</evidence>
<evidence type="ECO:0008006" key="3">
    <source>
        <dbReference type="Google" id="ProtNLM"/>
    </source>
</evidence>